<proteinExistence type="predicted"/>
<keyword evidence="1" id="KW-0732">Signal</keyword>
<dbReference type="EMBL" id="MW450682">
    <property type="protein sequence ID" value="QXF95238.1"/>
    <property type="molecule type" value="Genomic_DNA"/>
</dbReference>
<feature type="chain" id="PRO_5034150928" evidence="1">
    <location>
        <begin position="22"/>
        <end position="154"/>
    </location>
</feature>
<evidence type="ECO:0000256" key="1">
    <source>
        <dbReference type="SAM" id="SignalP"/>
    </source>
</evidence>
<evidence type="ECO:0000313" key="2">
    <source>
        <dbReference type="EMBL" id="QXF95238.1"/>
    </source>
</evidence>
<dbReference type="AlphaFoldDB" id="A0A8F4YK01"/>
<name>A0A8F4YK01_9STRA</name>
<accession>A0A8F4YK01</accession>
<organism evidence="2">
    <name type="scientific">Albugo candida</name>
    <dbReference type="NCBI Taxonomy" id="65357"/>
    <lineage>
        <taxon>Eukaryota</taxon>
        <taxon>Sar</taxon>
        <taxon>Stramenopiles</taxon>
        <taxon>Oomycota</taxon>
        <taxon>Peronosporomycetes</taxon>
        <taxon>Albuginales</taxon>
        <taxon>Albuginaceae</taxon>
        <taxon>Albugo</taxon>
    </lineage>
</organism>
<protein>
    <submittedName>
        <fullName evidence="2">CCG72</fullName>
    </submittedName>
</protein>
<sequence length="154" mass="16853">MVHQNLVLFSLVGMLNTFTAADNEVKSTATLSVNSNLGKCQSCLTDIVGTDPLLLTSPPTHNRNQLSTTVQIHASGYAYSFIRAQLDFQSDHTCGFIPMAGLEPAKIVENTNIPAKMVESSQTLCVLTDVQTSFTCRICLKMTSGYHSMQNFSW</sequence>
<feature type="signal peptide" evidence="1">
    <location>
        <begin position="1"/>
        <end position="21"/>
    </location>
</feature>
<reference evidence="2" key="1">
    <citation type="submission" date="2021-01" db="EMBL/GenBank/DDBJ databases">
        <title>The Arabidopsis WRR4A and WRR4B paralogs confer recognition of multiple Albugo candida effectors.</title>
        <authorList>
            <person name="Redkar A."/>
            <person name="Cevik V."/>
            <person name="Bailey K."/>
            <person name="Furzer O.J."/>
            <person name="Fairhead S."/>
            <person name="Borhan H."/>
            <person name="Holub E.B."/>
            <person name="Jones J.D.G."/>
        </authorList>
    </citation>
    <scope>NUCLEOTIDE SEQUENCE</scope>
    <source>
        <strain evidence="2">Nc2</strain>
    </source>
</reference>